<evidence type="ECO:0000313" key="2">
    <source>
        <dbReference type="Proteomes" id="UP000499080"/>
    </source>
</evidence>
<keyword evidence="2" id="KW-1185">Reference proteome</keyword>
<name>A0A4Y2XBD0_ARAVE</name>
<dbReference type="Proteomes" id="UP000499080">
    <property type="component" value="Unassembled WGS sequence"/>
</dbReference>
<comment type="caution">
    <text evidence="1">The sequence shown here is derived from an EMBL/GenBank/DDBJ whole genome shotgun (WGS) entry which is preliminary data.</text>
</comment>
<gene>
    <name evidence="1" type="ORF">AVEN_72398_1</name>
</gene>
<reference evidence="1 2" key="1">
    <citation type="journal article" date="2019" name="Sci. Rep.">
        <title>Orb-weaving spider Araneus ventricosus genome elucidates the spidroin gene catalogue.</title>
        <authorList>
            <person name="Kono N."/>
            <person name="Nakamura H."/>
            <person name="Ohtoshi R."/>
            <person name="Moran D.A.P."/>
            <person name="Shinohara A."/>
            <person name="Yoshida Y."/>
            <person name="Fujiwara M."/>
            <person name="Mori M."/>
            <person name="Tomita M."/>
            <person name="Arakawa K."/>
        </authorList>
    </citation>
    <scope>NUCLEOTIDE SEQUENCE [LARGE SCALE GENOMIC DNA]</scope>
</reference>
<dbReference type="EMBL" id="BGPR01072563">
    <property type="protein sequence ID" value="GBO45447.1"/>
    <property type="molecule type" value="Genomic_DNA"/>
</dbReference>
<accession>A0A4Y2XBD0</accession>
<organism evidence="1 2">
    <name type="scientific">Araneus ventricosus</name>
    <name type="common">Orbweaver spider</name>
    <name type="synonym">Epeira ventricosa</name>
    <dbReference type="NCBI Taxonomy" id="182803"/>
    <lineage>
        <taxon>Eukaryota</taxon>
        <taxon>Metazoa</taxon>
        <taxon>Ecdysozoa</taxon>
        <taxon>Arthropoda</taxon>
        <taxon>Chelicerata</taxon>
        <taxon>Arachnida</taxon>
        <taxon>Araneae</taxon>
        <taxon>Araneomorphae</taxon>
        <taxon>Entelegynae</taxon>
        <taxon>Araneoidea</taxon>
        <taxon>Araneidae</taxon>
        <taxon>Araneus</taxon>
    </lineage>
</organism>
<sequence>MSVTPVSGTGSDIVKCILKYLEDNDVDINELEAIGCDGTVTNTGWKNGVIRNIELNIQRPLQFIYCYKSLTVRVYGISSPTRRIMENEG</sequence>
<evidence type="ECO:0000313" key="1">
    <source>
        <dbReference type="EMBL" id="GBO45447.1"/>
    </source>
</evidence>
<evidence type="ECO:0008006" key="3">
    <source>
        <dbReference type="Google" id="ProtNLM"/>
    </source>
</evidence>
<proteinExistence type="predicted"/>
<dbReference type="AlphaFoldDB" id="A0A4Y2XBD0"/>
<protein>
    <recommendedName>
        <fullName evidence="3">DUF4371 domain-containing protein</fullName>
    </recommendedName>
</protein>